<proteinExistence type="predicted"/>
<dbReference type="EMBL" id="JASPKY010000181">
    <property type="protein sequence ID" value="KAK9723318.1"/>
    <property type="molecule type" value="Genomic_DNA"/>
</dbReference>
<gene>
    <name evidence="2" type="ORF">QE152_g19251</name>
</gene>
<keyword evidence="3" id="KW-1185">Reference proteome</keyword>
<evidence type="ECO:0000256" key="1">
    <source>
        <dbReference type="SAM" id="MobiDB-lite"/>
    </source>
</evidence>
<name>A0AAW1KUT2_POPJA</name>
<evidence type="ECO:0000313" key="3">
    <source>
        <dbReference type="Proteomes" id="UP001458880"/>
    </source>
</evidence>
<comment type="caution">
    <text evidence="2">The sequence shown here is derived from an EMBL/GenBank/DDBJ whole genome shotgun (WGS) entry which is preliminary data.</text>
</comment>
<dbReference type="Proteomes" id="UP001458880">
    <property type="component" value="Unassembled WGS sequence"/>
</dbReference>
<sequence length="122" mass="13622">MSGPITSLTDDSPEFVSFIDRKATEMKVPKKSNGAQRNKKGGTHKAKRNKNDQVTEMLKVCLQKVCELQQNLERTEDFENDPQAAGYAACAMETLRFLAAEGLPPDHPVVRTLSERLSSDRE</sequence>
<accession>A0AAW1KUT2</accession>
<dbReference type="AlphaFoldDB" id="A0AAW1KUT2"/>
<reference evidence="2 3" key="1">
    <citation type="journal article" date="2024" name="BMC Genomics">
        <title>De novo assembly and annotation of Popillia japonica's genome with initial clues to its potential as an invasive pest.</title>
        <authorList>
            <person name="Cucini C."/>
            <person name="Boschi S."/>
            <person name="Funari R."/>
            <person name="Cardaioli E."/>
            <person name="Iannotti N."/>
            <person name="Marturano G."/>
            <person name="Paoli F."/>
            <person name="Bruttini M."/>
            <person name="Carapelli A."/>
            <person name="Frati F."/>
            <person name="Nardi F."/>
        </authorList>
    </citation>
    <scope>NUCLEOTIDE SEQUENCE [LARGE SCALE GENOMIC DNA]</scope>
    <source>
        <strain evidence="2">DMR45628</strain>
    </source>
</reference>
<protein>
    <submittedName>
        <fullName evidence="2">Uncharacterized protein</fullName>
    </submittedName>
</protein>
<feature type="region of interest" description="Disordered" evidence="1">
    <location>
        <begin position="22"/>
        <end position="51"/>
    </location>
</feature>
<organism evidence="2 3">
    <name type="scientific">Popillia japonica</name>
    <name type="common">Japanese beetle</name>
    <dbReference type="NCBI Taxonomy" id="7064"/>
    <lineage>
        <taxon>Eukaryota</taxon>
        <taxon>Metazoa</taxon>
        <taxon>Ecdysozoa</taxon>
        <taxon>Arthropoda</taxon>
        <taxon>Hexapoda</taxon>
        <taxon>Insecta</taxon>
        <taxon>Pterygota</taxon>
        <taxon>Neoptera</taxon>
        <taxon>Endopterygota</taxon>
        <taxon>Coleoptera</taxon>
        <taxon>Polyphaga</taxon>
        <taxon>Scarabaeiformia</taxon>
        <taxon>Scarabaeidae</taxon>
        <taxon>Rutelinae</taxon>
        <taxon>Popillia</taxon>
    </lineage>
</organism>
<evidence type="ECO:0000313" key="2">
    <source>
        <dbReference type="EMBL" id="KAK9723318.1"/>
    </source>
</evidence>
<feature type="compositionally biased region" description="Basic residues" evidence="1">
    <location>
        <begin position="37"/>
        <end position="48"/>
    </location>
</feature>